<comment type="caution">
    <text evidence="1">The sequence shown here is derived from an EMBL/GenBank/DDBJ whole genome shotgun (WGS) entry which is preliminary data.</text>
</comment>
<organism evidence="1 2">
    <name type="scientific">Litoribacter ruber</name>
    <dbReference type="NCBI Taxonomy" id="702568"/>
    <lineage>
        <taxon>Bacteria</taxon>
        <taxon>Pseudomonadati</taxon>
        <taxon>Bacteroidota</taxon>
        <taxon>Cytophagia</taxon>
        <taxon>Cytophagales</taxon>
        <taxon>Cyclobacteriaceae</taxon>
        <taxon>Litoribacter</taxon>
    </lineage>
</organism>
<dbReference type="Proteomes" id="UP001319104">
    <property type="component" value="Unassembled WGS sequence"/>
</dbReference>
<proteinExistence type="predicted"/>
<protein>
    <submittedName>
        <fullName evidence="1">Uncharacterized protein</fullName>
    </submittedName>
</protein>
<name>A0AAP2CHY2_9BACT</name>
<dbReference type="RefSeq" id="WP_213945023.1">
    <property type="nucleotide sequence ID" value="NZ_JAHCMY010000004.1"/>
</dbReference>
<sequence>MGKPSFKKIRAQDLNTAHKNQASTLRRISLYLLSAVMLVMACNSRKAISEYFEVSIPKPLNVTKPILQNEGCEIHDDLAWGEKVEAFEVSEHHLGLGFAEAARSTFSFKTLQQFTPQSNNNIGSWAKLPLYILFKQWKSWLM</sequence>
<gene>
    <name evidence="1" type="ORF">KI659_09035</name>
</gene>
<dbReference type="AlphaFoldDB" id="A0AAP2CHY2"/>
<accession>A0AAP2CHY2</accession>
<reference evidence="1 2" key="1">
    <citation type="submission" date="2021-05" db="EMBL/GenBank/DDBJ databases">
        <authorList>
            <person name="Zhang Z.D."/>
            <person name="Osman G."/>
        </authorList>
    </citation>
    <scope>NUCLEOTIDE SEQUENCE [LARGE SCALE GENOMIC DNA]</scope>
    <source>
        <strain evidence="1 2">KCTC 32217</strain>
    </source>
</reference>
<dbReference type="EMBL" id="JAHCMY010000004">
    <property type="protein sequence ID" value="MBS9524155.1"/>
    <property type="molecule type" value="Genomic_DNA"/>
</dbReference>
<keyword evidence="2" id="KW-1185">Reference proteome</keyword>
<evidence type="ECO:0000313" key="2">
    <source>
        <dbReference type="Proteomes" id="UP001319104"/>
    </source>
</evidence>
<evidence type="ECO:0000313" key="1">
    <source>
        <dbReference type="EMBL" id="MBS9524155.1"/>
    </source>
</evidence>